<comment type="caution">
    <text evidence="2">The sequence shown here is derived from an EMBL/GenBank/DDBJ whole genome shotgun (WGS) entry which is preliminary data.</text>
</comment>
<protein>
    <submittedName>
        <fullName evidence="2">F-box domain-containing protein</fullName>
    </submittedName>
</protein>
<dbReference type="Pfam" id="PF12937">
    <property type="entry name" value="F-box-like"/>
    <property type="match status" value="1"/>
</dbReference>
<dbReference type="Gene3D" id="1.20.1280.50">
    <property type="match status" value="1"/>
</dbReference>
<keyword evidence="3" id="KW-1185">Reference proteome</keyword>
<dbReference type="PANTHER" id="PTHR38926:SF2">
    <property type="entry name" value="F-BOX_LRR-REPEAT PROTEIN 21-RELATED"/>
    <property type="match status" value="1"/>
</dbReference>
<sequence>MIPSKLLKSTLILFPLWAERSRNWPELPEELTALILVRLGTVDMISARKVCKTWHRICSDPAMWRVVALAPCGYAYHINLTSVARKAVDLSCGQLIDISISNFGSDYLLQYISDRHGIDSFDL</sequence>
<dbReference type="SUPFAM" id="SSF81383">
    <property type="entry name" value="F-box domain"/>
    <property type="match status" value="1"/>
</dbReference>
<proteinExistence type="predicted"/>
<dbReference type="Proteomes" id="UP001237642">
    <property type="component" value="Unassembled WGS sequence"/>
</dbReference>
<evidence type="ECO:0000313" key="2">
    <source>
        <dbReference type="EMBL" id="KAK1391438.1"/>
    </source>
</evidence>
<dbReference type="PANTHER" id="PTHR38926">
    <property type="entry name" value="F-BOX DOMAIN CONTAINING PROTEIN, EXPRESSED"/>
    <property type="match status" value="1"/>
</dbReference>
<gene>
    <name evidence="2" type="ORF">POM88_010494</name>
</gene>
<name>A0AAD8IUT8_9APIA</name>
<organism evidence="2 3">
    <name type="scientific">Heracleum sosnowskyi</name>
    <dbReference type="NCBI Taxonomy" id="360622"/>
    <lineage>
        <taxon>Eukaryota</taxon>
        <taxon>Viridiplantae</taxon>
        <taxon>Streptophyta</taxon>
        <taxon>Embryophyta</taxon>
        <taxon>Tracheophyta</taxon>
        <taxon>Spermatophyta</taxon>
        <taxon>Magnoliopsida</taxon>
        <taxon>eudicotyledons</taxon>
        <taxon>Gunneridae</taxon>
        <taxon>Pentapetalae</taxon>
        <taxon>asterids</taxon>
        <taxon>campanulids</taxon>
        <taxon>Apiales</taxon>
        <taxon>Apiaceae</taxon>
        <taxon>Apioideae</taxon>
        <taxon>apioid superclade</taxon>
        <taxon>Tordylieae</taxon>
        <taxon>Tordyliinae</taxon>
        <taxon>Heracleum</taxon>
    </lineage>
</organism>
<reference evidence="2" key="2">
    <citation type="submission" date="2023-05" db="EMBL/GenBank/DDBJ databases">
        <authorList>
            <person name="Schelkunov M.I."/>
        </authorList>
    </citation>
    <scope>NUCLEOTIDE SEQUENCE</scope>
    <source>
        <strain evidence="2">Hsosn_3</strain>
        <tissue evidence="2">Leaf</tissue>
    </source>
</reference>
<dbReference type="EMBL" id="JAUIZM010000003">
    <property type="protein sequence ID" value="KAK1391438.1"/>
    <property type="molecule type" value="Genomic_DNA"/>
</dbReference>
<evidence type="ECO:0000259" key="1">
    <source>
        <dbReference type="PROSITE" id="PS50181"/>
    </source>
</evidence>
<dbReference type="CDD" id="cd22164">
    <property type="entry name" value="F-box_AtSKIP19-like"/>
    <property type="match status" value="1"/>
</dbReference>
<feature type="domain" description="F-box" evidence="1">
    <location>
        <begin position="21"/>
        <end position="67"/>
    </location>
</feature>
<accession>A0AAD8IUT8</accession>
<dbReference type="PROSITE" id="PS50181">
    <property type="entry name" value="FBOX"/>
    <property type="match status" value="1"/>
</dbReference>
<dbReference type="SMART" id="SM00256">
    <property type="entry name" value="FBOX"/>
    <property type="match status" value="1"/>
</dbReference>
<dbReference type="InterPro" id="IPR001810">
    <property type="entry name" value="F-box_dom"/>
</dbReference>
<dbReference type="AlphaFoldDB" id="A0AAD8IUT8"/>
<reference evidence="2" key="1">
    <citation type="submission" date="2023-02" db="EMBL/GenBank/DDBJ databases">
        <title>Genome of toxic invasive species Heracleum sosnowskyi carries increased number of genes despite the absence of recent whole-genome duplications.</title>
        <authorList>
            <person name="Schelkunov M."/>
            <person name="Shtratnikova V."/>
            <person name="Makarenko M."/>
            <person name="Klepikova A."/>
            <person name="Omelchenko D."/>
            <person name="Novikova G."/>
            <person name="Obukhova E."/>
            <person name="Bogdanov V."/>
            <person name="Penin A."/>
            <person name="Logacheva M."/>
        </authorList>
    </citation>
    <scope>NUCLEOTIDE SEQUENCE</scope>
    <source>
        <strain evidence="2">Hsosn_3</strain>
        <tissue evidence="2">Leaf</tissue>
    </source>
</reference>
<evidence type="ECO:0000313" key="3">
    <source>
        <dbReference type="Proteomes" id="UP001237642"/>
    </source>
</evidence>
<dbReference type="InterPro" id="IPR036047">
    <property type="entry name" value="F-box-like_dom_sf"/>
</dbReference>